<evidence type="ECO:0000256" key="5">
    <source>
        <dbReference type="ARBA" id="ARBA00023136"/>
    </source>
</evidence>
<dbReference type="InterPro" id="IPR020846">
    <property type="entry name" value="MFS_dom"/>
</dbReference>
<accession>A0A7S2RHX8</accession>
<organism evidence="9">
    <name type="scientific">Mucochytrium quahogii</name>
    <dbReference type="NCBI Taxonomy" id="96639"/>
    <lineage>
        <taxon>Eukaryota</taxon>
        <taxon>Sar</taxon>
        <taxon>Stramenopiles</taxon>
        <taxon>Bigyra</taxon>
        <taxon>Labyrinthulomycetes</taxon>
        <taxon>Thraustochytrida</taxon>
        <taxon>Thraustochytriidae</taxon>
        <taxon>Mucochytrium</taxon>
    </lineage>
</organism>
<proteinExistence type="predicted"/>
<feature type="transmembrane region" description="Helical" evidence="7">
    <location>
        <begin position="163"/>
        <end position="183"/>
    </location>
</feature>
<dbReference type="PROSITE" id="PS50850">
    <property type="entry name" value="MFS"/>
    <property type="match status" value="1"/>
</dbReference>
<feature type="region of interest" description="Disordered" evidence="6">
    <location>
        <begin position="193"/>
        <end position="222"/>
    </location>
</feature>
<dbReference type="Pfam" id="PF07690">
    <property type="entry name" value="MFS_1"/>
    <property type="match status" value="1"/>
</dbReference>
<dbReference type="PANTHER" id="PTHR42718">
    <property type="entry name" value="MAJOR FACILITATOR SUPERFAMILY MULTIDRUG TRANSPORTER MFSC"/>
    <property type="match status" value="1"/>
</dbReference>
<evidence type="ECO:0000256" key="3">
    <source>
        <dbReference type="ARBA" id="ARBA00022692"/>
    </source>
</evidence>
<sequence length="469" mass="51629">MYRLSVYSLCGISLVSSCIDGAIIPLVMSLAINYGDGSEWWVPVLASAFRMGTVFGLPTLGWLADKFGYRAIGIVALAFSVLFSFACIFVEDLILLAILRVGLGFFAFDLIGTNWINRNSIAPIQRRKNLALYGLMLPIGVVLGMVVSGVVDSAETKYYSWKIVNIFWCVALFLALIVLVNFVKPPMTNEEIERETGLNQSSHEQDNVPNPSETTKQRHTGWKAKSEELTASLSQRHDGKSHSLFGTLWRNINHFFLCVCFGITGGLLVTLVVMLCVEKLEFSSLDVSLTFVGFVGSAMAFVFLIYPQMVKRIGLVYTLVILMCSVTIIDAATAIVYFFDVSFLVVLVLSFVHYAGSISGETSNKTLLLEQVPLAIEGRVMGLFLSTRQCSMVVGSYGSVFLYKDAATYAPWLAKTFLQLFGLALFCNRFFWARRGPSEDSESVGLDLSGISLQASQDAKSEKSALEAI</sequence>
<feature type="transmembrane region" description="Helical" evidence="7">
    <location>
        <begin position="97"/>
        <end position="117"/>
    </location>
</feature>
<feature type="transmembrane region" description="Helical" evidence="7">
    <location>
        <begin position="12"/>
        <end position="34"/>
    </location>
</feature>
<keyword evidence="5 7" id="KW-0472">Membrane</keyword>
<evidence type="ECO:0000256" key="6">
    <source>
        <dbReference type="SAM" id="MobiDB-lite"/>
    </source>
</evidence>
<evidence type="ECO:0000259" key="8">
    <source>
        <dbReference type="PROSITE" id="PS50850"/>
    </source>
</evidence>
<feature type="transmembrane region" description="Helical" evidence="7">
    <location>
        <begin position="71"/>
        <end position="91"/>
    </location>
</feature>
<dbReference type="PROSITE" id="PS51257">
    <property type="entry name" value="PROKAR_LIPOPROTEIN"/>
    <property type="match status" value="1"/>
</dbReference>
<feature type="compositionally biased region" description="Polar residues" evidence="6">
    <location>
        <begin position="197"/>
        <end position="214"/>
    </location>
</feature>
<evidence type="ECO:0000313" key="9">
    <source>
        <dbReference type="EMBL" id="CAD9671623.1"/>
    </source>
</evidence>
<keyword evidence="3 7" id="KW-0812">Transmembrane</keyword>
<keyword evidence="4 7" id="KW-1133">Transmembrane helix</keyword>
<dbReference type="AlphaFoldDB" id="A0A7S2RHX8"/>
<feature type="transmembrane region" description="Helical" evidence="7">
    <location>
        <begin position="313"/>
        <end position="335"/>
    </location>
</feature>
<dbReference type="InterPro" id="IPR036259">
    <property type="entry name" value="MFS_trans_sf"/>
</dbReference>
<dbReference type="EMBL" id="HBHK01006069">
    <property type="protein sequence ID" value="CAD9671623.1"/>
    <property type="molecule type" value="Transcribed_RNA"/>
</dbReference>
<evidence type="ECO:0000256" key="7">
    <source>
        <dbReference type="SAM" id="Phobius"/>
    </source>
</evidence>
<name>A0A7S2RHX8_9STRA</name>
<evidence type="ECO:0000256" key="4">
    <source>
        <dbReference type="ARBA" id="ARBA00022989"/>
    </source>
</evidence>
<reference evidence="9" key="1">
    <citation type="submission" date="2021-01" db="EMBL/GenBank/DDBJ databases">
        <authorList>
            <person name="Corre E."/>
            <person name="Pelletier E."/>
            <person name="Niang G."/>
            <person name="Scheremetjew M."/>
            <person name="Finn R."/>
            <person name="Kale V."/>
            <person name="Holt S."/>
            <person name="Cochrane G."/>
            <person name="Meng A."/>
            <person name="Brown T."/>
            <person name="Cohen L."/>
        </authorList>
    </citation>
    <scope>NUCLEOTIDE SEQUENCE</scope>
    <source>
        <strain evidence="9">NY070348D</strain>
    </source>
</reference>
<protein>
    <recommendedName>
        <fullName evidence="8">Major facilitator superfamily (MFS) profile domain-containing protein</fullName>
    </recommendedName>
</protein>
<feature type="transmembrane region" description="Helical" evidence="7">
    <location>
        <begin position="129"/>
        <end position="151"/>
    </location>
</feature>
<feature type="transmembrane region" description="Helical" evidence="7">
    <location>
        <begin position="341"/>
        <end position="359"/>
    </location>
</feature>
<dbReference type="PANTHER" id="PTHR42718:SF9">
    <property type="entry name" value="MAJOR FACILITATOR SUPERFAMILY MULTIDRUG TRANSPORTER MFSC"/>
    <property type="match status" value="1"/>
</dbReference>
<dbReference type="Gene3D" id="1.20.1250.20">
    <property type="entry name" value="MFS general substrate transporter like domains"/>
    <property type="match status" value="1"/>
</dbReference>
<dbReference type="InterPro" id="IPR011701">
    <property type="entry name" value="MFS"/>
</dbReference>
<keyword evidence="2" id="KW-0813">Transport</keyword>
<feature type="transmembrane region" description="Helical" evidence="7">
    <location>
        <begin position="40"/>
        <end position="64"/>
    </location>
</feature>
<dbReference type="GO" id="GO:0016020">
    <property type="term" value="C:membrane"/>
    <property type="evidence" value="ECO:0007669"/>
    <property type="project" value="UniProtKB-SubCell"/>
</dbReference>
<feature type="domain" description="Major facilitator superfamily (MFS) profile" evidence="8">
    <location>
        <begin position="1"/>
        <end position="439"/>
    </location>
</feature>
<evidence type="ECO:0000256" key="2">
    <source>
        <dbReference type="ARBA" id="ARBA00022448"/>
    </source>
</evidence>
<dbReference type="GO" id="GO:0022857">
    <property type="term" value="F:transmembrane transporter activity"/>
    <property type="evidence" value="ECO:0007669"/>
    <property type="project" value="InterPro"/>
</dbReference>
<dbReference type="SUPFAM" id="SSF103473">
    <property type="entry name" value="MFS general substrate transporter"/>
    <property type="match status" value="1"/>
</dbReference>
<comment type="subcellular location">
    <subcellularLocation>
        <location evidence="1">Membrane</location>
        <topology evidence="1">Multi-pass membrane protein</topology>
    </subcellularLocation>
</comment>
<feature type="transmembrane region" description="Helical" evidence="7">
    <location>
        <begin position="287"/>
        <end position="306"/>
    </location>
</feature>
<evidence type="ECO:0000256" key="1">
    <source>
        <dbReference type="ARBA" id="ARBA00004141"/>
    </source>
</evidence>
<feature type="transmembrane region" description="Helical" evidence="7">
    <location>
        <begin position="255"/>
        <end position="275"/>
    </location>
</feature>
<gene>
    <name evidence="9" type="ORF">QSP1433_LOCUS3631</name>
</gene>